<keyword evidence="1" id="KW-0812">Transmembrane</keyword>
<dbReference type="EMBL" id="BORQ01000010">
    <property type="protein sequence ID" value="GIO34387.1"/>
    <property type="molecule type" value="Genomic_DNA"/>
</dbReference>
<comment type="caution">
    <text evidence="2">The sequence shown here is derived from an EMBL/GenBank/DDBJ whole genome shotgun (WGS) entry which is preliminary data.</text>
</comment>
<dbReference type="Proteomes" id="UP000679779">
    <property type="component" value="Unassembled WGS sequence"/>
</dbReference>
<feature type="transmembrane region" description="Helical" evidence="1">
    <location>
        <begin position="32"/>
        <end position="52"/>
    </location>
</feature>
<sequence>MIWLKVAGISLVVALIVSFEWARLDKSSVRERGTLVAIAVFSWISALLVVLFPEMPGPIRLIEWLYRPFSGLLS</sequence>
<dbReference type="AlphaFoldDB" id="A0A919XPJ4"/>
<name>A0A919XPJ4_9BACL</name>
<proteinExistence type="predicted"/>
<gene>
    <name evidence="2" type="ORF">J2TS6_55280</name>
</gene>
<protein>
    <submittedName>
        <fullName evidence="2">Uncharacterized protein</fullName>
    </submittedName>
</protein>
<keyword evidence="1" id="KW-1133">Transmembrane helix</keyword>
<keyword evidence="3" id="KW-1185">Reference proteome</keyword>
<accession>A0A919XPJ4</accession>
<keyword evidence="1" id="KW-0472">Membrane</keyword>
<evidence type="ECO:0000313" key="2">
    <source>
        <dbReference type="EMBL" id="GIO34387.1"/>
    </source>
</evidence>
<evidence type="ECO:0000256" key="1">
    <source>
        <dbReference type="SAM" id="Phobius"/>
    </source>
</evidence>
<evidence type="ECO:0000313" key="3">
    <source>
        <dbReference type="Proteomes" id="UP000679779"/>
    </source>
</evidence>
<reference evidence="2" key="1">
    <citation type="submission" date="2021-03" db="EMBL/GenBank/DDBJ databases">
        <title>Antimicrobial resistance genes in bacteria isolated from Japanese honey, and their potential for conferring macrolide and lincosamide resistance in the American foulbrood pathogen Paenibacillus larvae.</title>
        <authorList>
            <person name="Okamoto M."/>
            <person name="Kumagai M."/>
            <person name="Kanamori H."/>
            <person name="Takamatsu D."/>
        </authorList>
    </citation>
    <scope>NUCLEOTIDE SEQUENCE</scope>
    <source>
        <strain evidence="2">J2TS6</strain>
    </source>
</reference>
<organism evidence="2 3">
    <name type="scientific">Paenibacillus albilobatus</name>
    <dbReference type="NCBI Taxonomy" id="2716884"/>
    <lineage>
        <taxon>Bacteria</taxon>
        <taxon>Bacillati</taxon>
        <taxon>Bacillota</taxon>
        <taxon>Bacilli</taxon>
        <taxon>Bacillales</taxon>
        <taxon>Paenibacillaceae</taxon>
        <taxon>Paenibacillus</taxon>
    </lineage>
</organism>